<dbReference type="AlphaFoldDB" id="A0A6I6F5Z7"/>
<name>A0A6I6F5Z7_9CLOT</name>
<evidence type="ECO:0000313" key="3">
    <source>
        <dbReference type="Proteomes" id="UP000422764"/>
    </source>
</evidence>
<protein>
    <recommendedName>
        <fullName evidence="1">Transposase IS200-like domain-containing protein</fullName>
    </recommendedName>
</protein>
<proteinExistence type="predicted"/>
<dbReference type="GO" id="GO:0003677">
    <property type="term" value="F:DNA binding"/>
    <property type="evidence" value="ECO:0007669"/>
    <property type="project" value="InterPro"/>
</dbReference>
<dbReference type="InterPro" id="IPR036515">
    <property type="entry name" value="Transposase_17_sf"/>
</dbReference>
<dbReference type="Proteomes" id="UP000422764">
    <property type="component" value="Chromosome"/>
</dbReference>
<dbReference type="Gene3D" id="3.30.70.1290">
    <property type="entry name" value="Transposase IS200-like"/>
    <property type="match status" value="1"/>
</dbReference>
<dbReference type="GO" id="GO:0004803">
    <property type="term" value="F:transposase activity"/>
    <property type="evidence" value="ECO:0007669"/>
    <property type="project" value="InterPro"/>
</dbReference>
<evidence type="ECO:0000259" key="1">
    <source>
        <dbReference type="SMART" id="SM01321"/>
    </source>
</evidence>
<feature type="domain" description="Transposase IS200-like" evidence="1">
    <location>
        <begin position="11"/>
        <end position="131"/>
    </location>
</feature>
<dbReference type="GO" id="GO:0006313">
    <property type="term" value="P:DNA transposition"/>
    <property type="evidence" value="ECO:0007669"/>
    <property type="project" value="InterPro"/>
</dbReference>
<dbReference type="Pfam" id="PF01797">
    <property type="entry name" value="Y1_Tnp"/>
    <property type="match status" value="1"/>
</dbReference>
<keyword evidence="3" id="KW-1185">Reference proteome</keyword>
<evidence type="ECO:0000313" key="2">
    <source>
        <dbReference type="EMBL" id="QGU95907.1"/>
    </source>
</evidence>
<dbReference type="EMBL" id="CP046522">
    <property type="protein sequence ID" value="QGU95907.1"/>
    <property type="molecule type" value="Genomic_DNA"/>
</dbReference>
<dbReference type="PANTHER" id="PTHR34322">
    <property type="entry name" value="TRANSPOSASE, Y1_TNP DOMAIN-CONTAINING"/>
    <property type="match status" value="1"/>
</dbReference>
<dbReference type="SMART" id="SM01321">
    <property type="entry name" value="Y1_Tnp"/>
    <property type="match status" value="1"/>
</dbReference>
<gene>
    <name evidence="2" type="ORF">GOM49_13125</name>
</gene>
<sequence>MSRPLRFAQYDPYGTYHIMNRGSSDTIILKYDTDKDKFLNIIKKAQALFNFTLYSYCLMDTHFHLLIYSNGANISDYMKYIQQCFACYYNRTHKRHGHVFADRFKSVRAIDKPNSITASSELNISAYIHSNPKDIPGYEGRMEQYKYCSFGIYMGLRKDKLNILNTDYIICL</sequence>
<dbReference type="PANTHER" id="PTHR34322:SF2">
    <property type="entry name" value="TRANSPOSASE IS200-LIKE DOMAIN-CONTAINING PROTEIN"/>
    <property type="match status" value="1"/>
</dbReference>
<reference evidence="2 3" key="1">
    <citation type="submission" date="2019-12" db="EMBL/GenBank/DDBJ databases">
        <title>Genome sequenceing of Clostridium bovifaecis.</title>
        <authorList>
            <person name="Yao Y."/>
        </authorList>
    </citation>
    <scope>NUCLEOTIDE SEQUENCE [LARGE SCALE GENOMIC DNA]</scope>
    <source>
        <strain evidence="2 3">BXX</strain>
    </source>
</reference>
<dbReference type="SUPFAM" id="SSF143422">
    <property type="entry name" value="Transposase IS200-like"/>
    <property type="match status" value="1"/>
</dbReference>
<accession>A0A6I6F5Z7</accession>
<organism evidence="2 3">
    <name type="scientific">Clostridium bovifaecis</name>
    <dbReference type="NCBI Taxonomy" id="2184719"/>
    <lineage>
        <taxon>Bacteria</taxon>
        <taxon>Bacillati</taxon>
        <taxon>Bacillota</taxon>
        <taxon>Clostridia</taxon>
        <taxon>Eubacteriales</taxon>
        <taxon>Clostridiaceae</taxon>
        <taxon>Clostridium</taxon>
    </lineage>
</organism>
<dbReference type="InterPro" id="IPR002686">
    <property type="entry name" value="Transposase_17"/>
</dbReference>